<evidence type="ECO:0000256" key="3">
    <source>
        <dbReference type="ARBA" id="ARBA00022741"/>
    </source>
</evidence>
<name>A0ABM7Q1N2_9GAMM</name>
<keyword evidence="11" id="KW-1185">Reference proteome</keyword>
<keyword evidence="3 7" id="KW-0547">Nucleotide-binding</keyword>
<gene>
    <name evidence="7 10" type="primary">gluQ</name>
    <name evidence="10" type="ORF">LYSCAS_01450</name>
</gene>
<evidence type="ECO:0000256" key="2">
    <source>
        <dbReference type="ARBA" id="ARBA00022723"/>
    </source>
</evidence>
<comment type="similarity">
    <text evidence="7">Belongs to the class-I aminoacyl-tRNA synthetase family. GluQ subfamily.</text>
</comment>
<evidence type="ECO:0000256" key="4">
    <source>
        <dbReference type="ARBA" id="ARBA00022833"/>
    </source>
</evidence>
<evidence type="ECO:0000256" key="7">
    <source>
        <dbReference type="HAMAP-Rule" id="MF_01428"/>
    </source>
</evidence>
<feature type="binding site" evidence="7">
    <location>
        <begin position="10"/>
        <end position="14"/>
    </location>
    <ligand>
        <name>L-glutamate</name>
        <dbReference type="ChEBI" id="CHEBI:29985"/>
    </ligand>
</feature>
<sequence>MFTDTHVRGRFAPSPTGPLHPGSLLAALGSWLFAHHARGAWLVRVEDIDPPREQAGAIDHQLRTLAAFGFTPDEAVLYQSTRDAAYAEALGQLIDAGTAFECWCSRTDLAPAGGIHHACVAGPQPGRTPAVRLRVPAGTHVAFDDAIQGRVVQDVSAEVGDFVLRRADGLWAYQLAVVVDDAAQGITDIVRGADLLDSTPRQIVLQRALGLPTPRYAHLPLVVDDAGRKLSKSQAALPIDAADPLPALRFAWAALGQSPAALADCASPGAALAAALVEFDPSRIPSRSIALHNATVASDA</sequence>
<dbReference type="InterPro" id="IPR020058">
    <property type="entry name" value="Glu/Gln-tRNA-synth_Ib_cat-dom"/>
</dbReference>
<reference evidence="10 11" key="1">
    <citation type="submission" date="2021-03" db="EMBL/GenBank/DDBJ databases">
        <title>Complete Genome Sequences of Two Lysobacter Strains Isolated from Sea Water (Lysobacter caseinilyticus) and Soil (Lysobacter helvus) in South Korea.</title>
        <authorList>
            <person name="Watanabe Y."/>
            <person name="Arakawa K."/>
        </authorList>
    </citation>
    <scope>NUCLEOTIDE SEQUENCE [LARGE SCALE GENOMIC DNA]</scope>
    <source>
        <strain evidence="10 11">KVB24</strain>
    </source>
</reference>
<dbReference type="InterPro" id="IPR022380">
    <property type="entry name" value="Glu-Q_tRNA(Asp)_Synthase"/>
</dbReference>
<proteinExistence type="inferred from homology"/>
<dbReference type="PANTHER" id="PTHR43311">
    <property type="entry name" value="GLUTAMATE--TRNA LIGASE"/>
    <property type="match status" value="1"/>
</dbReference>
<keyword evidence="8" id="KW-0648">Protein biosynthesis</keyword>
<feature type="short sequence motif" description="'HIGH' region" evidence="7">
    <location>
        <begin position="13"/>
        <end position="23"/>
    </location>
</feature>
<keyword evidence="4" id="KW-0862">Zinc</keyword>
<keyword evidence="1 7" id="KW-0436">Ligase</keyword>
<evidence type="ECO:0000256" key="6">
    <source>
        <dbReference type="ARBA" id="ARBA00023146"/>
    </source>
</evidence>
<comment type="caution">
    <text evidence="7">Lacks conserved residue(s) required for the propagation of feature annotation.</text>
</comment>
<feature type="domain" description="Glutamyl/glutaminyl-tRNA synthetase class Ib catalytic" evidence="9">
    <location>
        <begin position="7"/>
        <end position="109"/>
    </location>
</feature>
<dbReference type="Pfam" id="PF00749">
    <property type="entry name" value="tRNA-synt_1c"/>
    <property type="match status" value="2"/>
</dbReference>
<feature type="binding site" evidence="7">
    <location>
        <position position="46"/>
    </location>
    <ligand>
        <name>L-glutamate</name>
        <dbReference type="ChEBI" id="CHEBI:29985"/>
    </ligand>
</feature>
<dbReference type="SUPFAM" id="SSF52374">
    <property type="entry name" value="Nucleotidylyl transferase"/>
    <property type="match status" value="1"/>
</dbReference>
<dbReference type="Gene3D" id="3.40.50.620">
    <property type="entry name" value="HUPs"/>
    <property type="match status" value="1"/>
</dbReference>
<dbReference type="NCBIfam" id="NF004314">
    <property type="entry name" value="PRK05710.1-3"/>
    <property type="match status" value="1"/>
</dbReference>
<evidence type="ECO:0000313" key="11">
    <source>
        <dbReference type="Proteomes" id="UP000681317"/>
    </source>
</evidence>
<evidence type="ECO:0000256" key="8">
    <source>
        <dbReference type="RuleBase" id="RU363037"/>
    </source>
</evidence>
<keyword evidence="6 7" id="KW-0030">Aminoacyl-tRNA synthetase</keyword>
<feature type="domain" description="Glutamyl/glutaminyl-tRNA synthetase class Ib catalytic" evidence="9">
    <location>
        <begin position="122"/>
        <end position="236"/>
    </location>
</feature>
<feature type="binding site" evidence="7">
    <location>
        <position position="173"/>
    </location>
    <ligand>
        <name>L-glutamate</name>
        <dbReference type="ChEBI" id="CHEBI:29985"/>
    </ligand>
</feature>
<accession>A0ABM7Q1N2</accession>
<keyword evidence="5 7" id="KW-0067">ATP-binding</keyword>
<dbReference type="PANTHER" id="PTHR43311:SF1">
    <property type="entry name" value="GLUTAMYL-Q TRNA(ASP) SYNTHETASE"/>
    <property type="match status" value="1"/>
</dbReference>
<dbReference type="NCBIfam" id="TIGR03838">
    <property type="entry name" value="queuosine_YadB"/>
    <property type="match status" value="1"/>
</dbReference>
<feature type="binding site" evidence="7">
    <location>
        <position position="232"/>
    </location>
    <ligand>
        <name>ATP</name>
        <dbReference type="ChEBI" id="CHEBI:30616"/>
    </ligand>
</feature>
<dbReference type="EC" id="6.1.1.-" evidence="7"/>
<dbReference type="InterPro" id="IPR000924">
    <property type="entry name" value="Glu/Gln-tRNA-synth"/>
</dbReference>
<evidence type="ECO:0000256" key="5">
    <source>
        <dbReference type="ARBA" id="ARBA00022840"/>
    </source>
</evidence>
<dbReference type="InterPro" id="IPR049940">
    <property type="entry name" value="GluQ/Sye"/>
</dbReference>
<organism evidence="10 11">
    <name type="scientific">Noviluteimonas caseinilytica</name>
    <dbReference type="NCBI Taxonomy" id="2675101"/>
    <lineage>
        <taxon>Bacteria</taxon>
        <taxon>Pseudomonadati</taxon>
        <taxon>Pseudomonadota</taxon>
        <taxon>Gammaproteobacteria</taxon>
        <taxon>Lysobacterales</taxon>
        <taxon>Lysobacteraceae</taxon>
        <taxon>Noviluteimonas</taxon>
    </lineage>
</organism>
<dbReference type="HAMAP" id="MF_01428">
    <property type="entry name" value="Glu_Q_tRNA_synth"/>
    <property type="match status" value="1"/>
</dbReference>
<feature type="short sequence motif" description="'KMSKS' region" evidence="7">
    <location>
        <begin position="229"/>
        <end position="233"/>
    </location>
</feature>
<comment type="function">
    <text evidence="7">Catalyzes the tRNA-independent activation of glutamate in presence of ATP and the subsequent transfer of glutamate onto a tRNA(Asp). Glutamate is transferred on the 2-amino-5-(4,5-dihydroxy-2-cyclopenten-1-yl) moiety of the queuosine in the wobble position of the QUC anticodon.</text>
</comment>
<dbReference type="PRINTS" id="PR00987">
    <property type="entry name" value="TRNASYNTHGLU"/>
</dbReference>
<dbReference type="RefSeq" id="WP_213435148.1">
    <property type="nucleotide sequence ID" value="NZ_AP024545.1"/>
</dbReference>
<evidence type="ECO:0000256" key="1">
    <source>
        <dbReference type="ARBA" id="ARBA00022598"/>
    </source>
</evidence>
<evidence type="ECO:0000313" key="10">
    <source>
        <dbReference type="EMBL" id="BCT91121.1"/>
    </source>
</evidence>
<evidence type="ECO:0000259" key="9">
    <source>
        <dbReference type="Pfam" id="PF00749"/>
    </source>
</evidence>
<dbReference type="Proteomes" id="UP000681317">
    <property type="component" value="Chromosome"/>
</dbReference>
<keyword evidence="2" id="KW-0479">Metal-binding</keyword>
<dbReference type="InterPro" id="IPR014729">
    <property type="entry name" value="Rossmann-like_a/b/a_fold"/>
</dbReference>
<dbReference type="EMBL" id="AP024545">
    <property type="protein sequence ID" value="BCT91121.1"/>
    <property type="molecule type" value="Genomic_DNA"/>
</dbReference>
<protein>
    <recommendedName>
        <fullName evidence="7">Glutamyl-Q tRNA(Asp) synthetase</fullName>
        <shortName evidence="7">Glu-Q-RSs</shortName>
        <ecNumber evidence="7">6.1.1.-</ecNumber>
    </recommendedName>
</protein>
<feature type="binding site" evidence="7">
    <location>
        <position position="191"/>
    </location>
    <ligand>
        <name>L-glutamate</name>
        <dbReference type="ChEBI" id="CHEBI:29985"/>
    </ligand>
</feature>